<feature type="transmembrane region" description="Helical" evidence="1">
    <location>
        <begin position="7"/>
        <end position="27"/>
    </location>
</feature>
<reference evidence="2" key="1">
    <citation type="journal article" date="2009" name="Nucleic Acids Res.">
        <title>Integrase-directed recovery of functional genes from genomic libraries.</title>
        <authorList>
            <person name="Rowe-Magnus D.A."/>
        </authorList>
    </citation>
    <scope>NUCLEOTIDE SEQUENCE</scope>
    <source>
        <strain evidence="2">ATCC 27562</strain>
    </source>
</reference>
<keyword evidence="1" id="KW-1133">Transmembrane helix</keyword>
<proteinExistence type="predicted"/>
<evidence type="ECO:0000313" key="2">
    <source>
        <dbReference type="EMBL" id="ACU42666.1"/>
    </source>
</evidence>
<reference evidence="2" key="2">
    <citation type="submission" date="2009-06" db="EMBL/GenBank/DDBJ databases">
        <authorList>
            <person name="Rowe-Magnus D."/>
        </authorList>
    </citation>
    <scope>NUCLEOTIDE SEQUENCE</scope>
    <source>
        <strain evidence="2">ATCC 27562</strain>
    </source>
</reference>
<organism evidence="2">
    <name type="scientific">Vibrio vulnificus</name>
    <dbReference type="NCBI Taxonomy" id="672"/>
    <lineage>
        <taxon>Bacteria</taxon>
        <taxon>Pseudomonadati</taxon>
        <taxon>Pseudomonadota</taxon>
        <taxon>Gammaproteobacteria</taxon>
        <taxon>Vibrionales</taxon>
        <taxon>Vibrionaceae</taxon>
        <taxon>Vibrio</taxon>
    </lineage>
</organism>
<feature type="transmembrane region" description="Helical" evidence="1">
    <location>
        <begin position="33"/>
        <end position="51"/>
    </location>
</feature>
<keyword evidence="1" id="KW-0812">Transmembrane</keyword>
<protein>
    <submittedName>
        <fullName evidence="2">Uncharacterized protein</fullName>
    </submittedName>
</protein>
<sequence length="188" mass="21519">MILIKVVFGVILGFAATIWYVALDLRFDFDSSLSVNIVIAIATAIAAAIHFDSVKSQERERVWELNKAELLNLSKELSEVIHETKQAIDYEYSSSDPEHQTKAPSNPKAYKVLDERLFVLINVQKPLLPKKFMQCVESLHALDKEITRQVFEEDLDNISAHEDMLSKYIELHQELNVFIRKMAGIKNT</sequence>
<evidence type="ECO:0000256" key="1">
    <source>
        <dbReference type="SAM" id="Phobius"/>
    </source>
</evidence>
<dbReference type="EMBL" id="GQ292873">
    <property type="protein sequence ID" value="ACU42666.1"/>
    <property type="molecule type" value="Genomic_DNA"/>
</dbReference>
<name>C8BX08_VIBVL</name>
<dbReference type="AlphaFoldDB" id="C8BX08"/>
<accession>C8BX08</accession>
<keyword evidence="1" id="KW-0472">Membrane</keyword>